<feature type="signal peptide" evidence="2">
    <location>
        <begin position="1"/>
        <end position="18"/>
    </location>
</feature>
<dbReference type="AlphaFoldDB" id="A0A8S8XD51"/>
<accession>A0A8S8XD51</accession>
<gene>
    <name evidence="3" type="ORF">TMPK1_14030</name>
</gene>
<organism evidence="3 4">
    <name type="scientific">Roseiterribacter gracilis</name>
    <dbReference type="NCBI Taxonomy" id="2812848"/>
    <lineage>
        <taxon>Bacteria</taxon>
        <taxon>Pseudomonadati</taxon>
        <taxon>Pseudomonadota</taxon>
        <taxon>Alphaproteobacteria</taxon>
        <taxon>Rhodospirillales</taxon>
        <taxon>Roseiterribacteraceae</taxon>
        <taxon>Roseiterribacter</taxon>
    </lineage>
</organism>
<dbReference type="Proteomes" id="UP000681075">
    <property type="component" value="Unassembled WGS sequence"/>
</dbReference>
<sequence>MKRFLITAALLLPVAAFAAEGPMTGPATWTWNAKESKSSTTPPKAMVLKVTKDDGTKLAWTMTATDAKGKTQKMSWSGEYDGKERPASNGGAAAFSKGSDGAVKIAFKEKDGSTGDESCTVSSDKKKMTCKGTMKGKDGKTADYTDVYDRS</sequence>
<comment type="caution">
    <text evidence="3">The sequence shown here is derived from an EMBL/GenBank/DDBJ whole genome shotgun (WGS) entry which is preliminary data.</text>
</comment>
<reference evidence="3" key="1">
    <citation type="submission" date="2021-02" db="EMBL/GenBank/DDBJ databases">
        <title>Genome sequence of Rhodospirillales sp. strain TMPK1 isolated from soil.</title>
        <authorList>
            <person name="Nakai R."/>
            <person name="Kusada H."/>
            <person name="Tamaki H."/>
        </authorList>
    </citation>
    <scope>NUCLEOTIDE SEQUENCE</scope>
    <source>
        <strain evidence="3">TMPK1</strain>
    </source>
</reference>
<keyword evidence="2" id="KW-0732">Signal</keyword>
<feature type="chain" id="PRO_5035746009" evidence="2">
    <location>
        <begin position="19"/>
        <end position="151"/>
    </location>
</feature>
<keyword evidence="4" id="KW-1185">Reference proteome</keyword>
<protein>
    <submittedName>
        <fullName evidence="3">Uncharacterized protein</fullName>
    </submittedName>
</protein>
<evidence type="ECO:0000256" key="1">
    <source>
        <dbReference type="SAM" id="MobiDB-lite"/>
    </source>
</evidence>
<proteinExistence type="predicted"/>
<feature type="region of interest" description="Disordered" evidence="1">
    <location>
        <begin position="131"/>
        <end position="151"/>
    </location>
</feature>
<name>A0A8S8XD51_9PROT</name>
<dbReference type="EMBL" id="BOPV01000001">
    <property type="protein sequence ID" value="GIL39166.1"/>
    <property type="molecule type" value="Genomic_DNA"/>
</dbReference>
<evidence type="ECO:0000313" key="3">
    <source>
        <dbReference type="EMBL" id="GIL39166.1"/>
    </source>
</evidence>
<feature type="region of interest" description="Disordered" evidence="1">
    <location>
        <begin position="70"/>
        <end position="97"/>
    </location>
</feature>
<evidence type="ECO:0000256" key="2">
    <source>
        <dbReference type="SAM" id="SignalP"/>
    </source>
</evidence>
<evidence type="ECO:0000313" key="4">
    <source>
        <dbReference type="Proteomes" id="UP000681075"/>
    </source>
</evidence>
<feature type="compositionally biased region" description="Basic and acidic residues" evidence="1">
    <location>
        <begin position="135"/>
        <end position="151"/>
    </location>
</feature>
<dbReference type="RefSeq" id="WP_420242264.1">
    <property type="nucleotide sequence ID" value="NZ_BOPV01000001.1"/>
</dbReference>